<evidence type="ECO:0000256" key="2">
    <source>
        <dbReference type="ARBA" id="ARBA00022723"/>
    </source>
</evidence>
<keyword evidence="11" id="KW-1185">Reference proteome</keyword>
<dbReference type="AlphaFoldDB" id="A0AAN7IDW4"/>
<accession>A0AAN7IDW4</accession>
<feature type="transmembrane region" description="Helical" evidence="7">
    <location>
        <begin position="196"/>
        <end position="218"/>
    </location>
</feature>
<reference evidence="10 11" key="1">
    <citation type="journal article" date="2023" name="G3 (Bethesda)">
        <title>A haplotype-resolved chromosome-scale genome for Quercus rubra L. provides insights into the genetics of adaptive traits for red oak species.</title>
        <authorList>
            <person name="Kapoor B."/>
            <person name="Jenkins J."/>
            <person name="Schmutz J."/>
            <person name="Zhebentyayeva T."/>
            <person name="Kuelheim C."/>
            <person name="Coggeshall M."/>
            <person name="Heim C."/>
            <person name="Lasky J.R."/>
            <person name="Leites L."/>
            <person name="Islam-Faridi N."/>
            <person name="Romero-Severson J."/>
            <person name="DeLeo V.L."/>
            <person name="Lucas S.M."/>
            <person name="Lazic D."/>
            <person name="Gailing O."/>
            <person name="Carlson J."/>
            <person name="Staton M."/>
        </authorList>
    </citation>
    <scope>NUCLEOTIDE SEQUENCE [LARGE SCALE GENOMIC DNA]</scope>
    <source>
        <strain evidence="10">Pseudo-F2</strain>
    </source>
</reference>
<feature type="domain" description="Phytocyanin" evidence="9">
    <location>
        <begin position="26"/>
        <end position="125"/>
    </location>
</feature>
<gene>
    <name evidence="10" type="ORF">RGQ29_003235</name>
</gene>
<dbReference type="EMBL" id="JAXUIC010000010">
    <property type="protein sequence ID" value="KAK4567339.1"/>
    <property type="molecule type" value="Genomic_DNA"/>
</dbReference>
<keyword evidence="4" id="KW-0186">Copper</keyword>
<evidence type="ECO:0000256" key="6">
    <source>
        <dbReference type="SAM" id="MobiDB-lite"/>
    </source>
</evidence>
<dbReference type="PANTHER" id="PTHR33021">
    <property type="entry name" value="BLUE COPPER PROTEIN"/>
    <property type="match status" value="1"/>
</dbReference>
<feature type="signal peptide" evidence="8">
    <location>
        <begin position="1"/>
        <end position="25"/>
    </location>
</feature>
<keyword evidence="5" id="KW-0325">Glycoprotein</keyword>
<evidence type="ECO:0000313" key="11">
    <source>
        <dbReference type="Proteomes" id="UP001324115"/>
    </source>
</evidence>
<evidence type="ECO:0000256" key="5">
    <source>
        <dbReference type="ARBA" id="ARBA00023180"/>
    </source>
</evidence>
<name>A0AAN7IDW4_QUERU</name>
<evidence type="ECO:0000256" key="4">
    <source>
        <dbReference type="ARBA" id="ARBA00023008"/>
    </source>
</evidence>
<proteinExistence type="predicted"/>
<dbReference type="CDD" id="cd04216">
    <property type="entry name" value="Phytocyanin"/>
    <property type="match status" value="1"/>
</dbReference>
<evidence type="ECO:0000256" key="8">
    <source>
        <dbReference type="SAM" id="SignalP"/>
    </source>
</evidence>
<organism evidence="10 11">
    <name type="scientific">Quercus rubra</name>
    <name type="common">Northern red oak</name>
    <name type="synonym">Quercus borealis</name>
    <dbReference type="NCBI Taxonomy" id="3512"/>
    <lineage>
        <taxon>Eukaryota</taxon>
        <taxon>Viridiplantae</taxon>
        <taxon>Streptophyta</taxon>
        <taxon>Embryophyta</taxon>
        <taxon>Tracheophyta</taxon>
        <taxon>Spermatophyta</taxon>
        <taxon>Magnoliopsida</taxon>
        <taxon>eudicotyledons</taxon>
        <taxon>Gunneridae</taxon>
        <taxon>Pentapetalae</taxon>
        <taxon>rosids</taxon>
        <taxon>fabids</taxon>
        <taxon>Fagales</taxon>
        <taxon>Fagaceae</taxon>
        <taxon>Quercus</taxon>
    </lineage>
</organism>
<keyword evidence="7" id="KW-1133">Transmembrane helix</keyword>
<feature type="chain" id="PRO_5042906160" description="Phytocyanin domain-containing protein" evidence="8">
    <location>
        <begin position="26"/>
        <end position="219"/>
    </location>
</feature>
<dbReference type="InterPro" id="IPR003245">
    <property type="entry name" value="Phytocyanin_dom"/>
</dbReference>
<dbReference type="GO" id="GO:0005886">
    <property type="term" value="C:plasma membrane"/>
    <property type="evidence" value="ECO:0007669"/>
    <property type="project" value="TreeGrafter"/>
</dbReference>
<dbReference type="InterPro" id="IPR008972">
    <property type="entry name" value="Cupredoxin"/>
</dbReference>
<sequence length="219" mass="23361">MRPGWAVKAILVIIITSILIRCVSATNHTVGGSSGWDLASNLQAWSSATTFHVGDFLVFTYTPVHDVLEVGKSDFEMCRVSHPLNAYRDGESTVISLSSEGSRYFICGRHGYCDMGLKLQLQVLPSLNTSTATSNSTIAPAPAAAAAGPSAHETPPPPPQPSSNTSSTSSTSPLSPINSNPSSAAYYHVNPSRSLINWWSCFPFITTLPLLLLLLLLLS</sequence>
<keyword evidence="3" id="KW-0249">Electron transport</keyword>
<dbReference type="InterPro" id="IPR039391">
    <property type="entry name" value="Phytocyanin-like"/>
</dbReference>
<evidence type="ECO:0000256" key="7">
    <source>
        <dbReference type="SAM" id="Phobius"/>
    </source>
</evidence>
<evidence type="ECO:0000313" key="10">
    <source>
        <dbReference type="EMBL" id="KAK4567339.1"/>
    </source>
</evidence>
<keyword evidence="7" id="KW-0472">Membrane</keyword>
<keyword evidence="8" id="KW-0732">Signal</keyword>
<dbReference type="GO" id="GO:0009055">
    <property type="term" value="F:electron transfer activity"/>
    <property type="evidence" value="ECO:0007669"/>
    <property type="project" value="InterPro"/>
</dbReference>
<dbReference type="GO" id="GO:0046872">
    <property type="term" value="F:metal ion binding"/>
    <property type="evidence" value="ECO:0007669"/>
    <property type="project" value="UniProtKB-KW"/>
</dbReference>
<feature type="compositionally biased region" description="Low complexity" evidence="6">
    <location>
        <begin position="142"/>
        <end position="153"/>
    </location>
</feature>
<protein>
    <recommendedName>
        <fullName evidence="9">Phytocyanin domain-containing protein</fullName>
    </recommendedName>
</protein>
<evidence type="ECO:0000256" key="1">
    <source>
        <dbReference type="ARBA" id="ARBA00022448"/>
    </source>
</evidence>
<dbReference type="Proteomes" id="UP001324115">
    <property type="component" value="Unassembled WGS sequence"/>
</dbReference>
<dbReference type="PROSITE" id="PS51485">
    <property type="entry name" value="PHYTOCYANIN"/>
    <property type="match status" value="1"/>
</dbReference>
<dbReference type="Gene3D" id="2.60.40.420">
    <property type="entry name" value="Cupredoxins - blue copper proteins"/>
    <property type="match status" value="1"/>
</dbReference>
<feature type="region of interest" description="Disordered" evidence="6">
    <location>
        <begin position="142"/>
        <end position="177"/>
    </location>
</feature>
<dbReference type="FunFam" id="2.60.40.420:FF:000003">
    <property type="entry name" value="Blue copper"/>
    <property type="match status" value="1"/>
</dbReference>
<dbReference type="Pfam" id="PF02298">
    <property type="entry name" value="Cu_bind_like"/>
    <property type="match status" value="1"/>
</dbReference>
<keyword evidence="7" id="KW-0812">Transmembrane</keyword>
<feature type="compositionally biased region" description="Low complexity" evidence="6">
    <location>
        <begin position="162"/>
        <end position="177"/>
    </location>
</feature>
<comment type="caution">
    <text evidence="10">The sequence shown here is derived from an EMBL/GenBank/DDBJ whole genome shotgun (WGS) entry which is preliminary data.</text>
</comment>
<evidence type="ECO:0000259" key="9">
    <source>
        <dbReference type="PROSITE" id="PS51485"/>
    </source>
</evidence>
<keyword evidence="1" id="KW-0813">Transport</keyword>
<evidence type="ECO:0000256" key="3">
    <source>
        <dbReference type="ARBA" id="ARBA00022982"/>
    </source>
</evidence>
<keyword evidence="2" id="KW-0479">Metal-binding</keyword>
<dbReference type="PANTHER" id="PTHR33021:SF499">
    <property type="entry name" value="OS12G0150500 PROTEIN"/>
    <property type="match status" value="1"/>
</dbReference>
<dbReference type="SUPFAM" id="SSF49503">
    <property type="entry name" value="Cupredoxins"/>
    <property type="match status" value="1"/>
</dbReference>